<dbReference type="AlphaFoldDB" id="A0A2M9CEG7"/>
<gene>
    <name evidence="7" type="primary">tilS</name>
    <name evidence="10" type="ORF">CLV28_2076</name>
</gene>
<keyword evidence="4 7" id="KW-0547">Nucleotide-binding</keyword>
<evidence type="ECO:0000256" key="1">
    <source>
        <dbReference type="ARBA" id="ARBA00022490"/>
    </source>
</evidence>
<keyword evidence="2 7" id="KW-0436">Ligase</keyword>
<keyword evidence="1 7" id="KW-0963">Cytoplasm</keyword>
<comment type="domain">
    <text evidence="7">The N-terminal region contains the highly conserved SGGXDS motif, predicted to be a P-loop motif involved in ATP binding.</text>
</comment>
<name>A0A2M9CEG7_9CELL</name>
<keyword evidence="11" id="KW-1185">Reference proteome</keyword>
<dbReference type="InterPro" id="IPR014729">
    <property type="entry name" value="Rossmann-like_a/b/a_fold"/>
</dbReference>
<feature type="domain" description="tRNA(Ile)-lysidine synthase substrate-binding" evidence="9">
    <location>
        <begin position="307"/>
        <end position="365"/>
    </location>
</feature>
<dbReference type="EMBL" id="PGFE01000003">
    <property type="protein sequence ID" value="PJJ70245.1"/>
    <property type="molecule type" value="Genomic_DNA"/>
</dbReference>
<dbReference type="InterPro" id="IPR015262">
    <property type="entry name" value="tRNA_Ile_lys_synt_subst-bd"/>
</dbReference>
<dbReference type="Pfam" id="PF09179">
    <property type="entry name" value="TilS"/>
    <property type="match status" value="1"/>
</dbReference>
<dbReference type="PANTHER" id="PTHR43033:SF1">
    <property type="entry name" value="TRNA(ILE)-LYSIDINE SYNTHASE-RELATED"/>
    <property type="match status" value="1"/>
</dbReference>
<dbReference type="NCBIfam" id="TIGR02432">
    <property type="entry name" value="lysidine_TilS_N"/>
    <property type="match status" value="1"/>
</dbReference>
<keyword evidence="3 7" id="KW-0819">tRNA processing</keyword>
<comment type="subcellular location">
    <subcellularLocation>
        <location evidence="7">Cytoplasm</location>
    </subcellularLocation>
</comment>
<feature type="domain" description="tRNA(Ile)-lysidine/2-thiocytidine synthase N-terminal" evidence="8">
    <location>
        <begin position="42"/>
        <end position="207"/>
    </location>
</feature>
<feature type="binding site" evidence="7">
    <location>
        <begin position="47"/>
        <end position="52"/>
    </location>
    <ligand>
        <name>ATP</name>
        <dbReference type="ChEBI" id="CHEBI:30616"/>
    </ligand>
</feature>
<dbReference type="GO" id="GO:0005524">
    <property type="term" value="F:ATP binding"/>
    <property type="evidence" value="ECO:0007669"/>
    <property type="project" value="UniProtKB-UniRule"/>
</dbReference>
<dbReference type="HAMAP" id="MF_01161">
    <property type="entry name" value="tRNA_Ile_lys_synt"/>
    <property type="match status" value="1"/>
</dbReference>
<comment type="function">
    <text evidence="7">Ligates lysine onto the cytidine present at position 34 of the AUA codon-specific tRNA(Ile) that contains the anticodon CAU, in an ATP-dependent manner. Cytidine is converted to lysidine, thus changing the amino acid specificity of the tRNA from methionine to isoleucine.</text>
</comment>
<evidence type="ECO:0000256" key="4">
    <source>
        <dbReference type="ARBA" id="ARBA00022741"/>
    </source>
</evidence>
<keyword evidence="5 7" id="KW-0067">ATP-binding</keyword>
<comment type="caution">
    <text evidence="10">The sequence shown here is derived from an EMBL/GenBank/DDBJ whole genome shotgun (WGS) entry which is preliminary data.</text>
</comment>
<dbReference type="Pfam" id="PF01171">
    <property type="entry name" value="ATP_bind_3"/>
    <property type="match status" value="1"/>
</dbReference>
<evidence type="ECO:0000256" key="7">
    <source>
        <dbReference type="HAMAP-Rule" id="MF_01161"/>
    </source>
</evidence>
<dbReference type="Gene3D" id="1.20.59.20">
    <property type="match status" value="1"/>
</dbReference>
<comment type="catalytic activity">
    <reaction evidence="6 7">
        <text>cytidine(34) in tRNA(Ile2) + L-lysine + ATP = lysidine(34) in tRNA(Ile2) + AMP + diphosphate + H(+)</text>
        <dbReference type="Rhea" id="RHEA:43744"/>
        <dbReference type="Rhea" id="RHEA-COMP:10625"/>
        <dbReference type="Rhea" id="RHEA-COMP:10670"/>
        <dbReference type="ChEBI" id="CHEBI:15378"/>
        <dbReference type="ChEBI" id="CHEBI:30616"/>
        <dbReference type="ChEBI" id="CHEBI:32551"/>
        <dbReference type="ChEBI" id="CHEBI:33019"/>
        <dbReference type="ChEBI" id="CHEBI:82748"/>
        <dbReference type="ChEBI" id="CHEBI:83665"/>
        <dbReference type="ChEBI" id="CHEBI:456215"/>
        <dbReference type="EC" id="6.3.4.19"/>
    </reaction>
</comment>
<dbReference type="GO" id="GO:0005737">
    <property type="term" value="C:cytoplasm"/>
    <property type="evidence" value="ECO:0007669"/>
    <property type="project" value="UniProtKB-SubCell"/>
</dbReference>
<evidence type="ECO:0000259" key="8">
    <source>
        <dbReference type="Pfam" id="PF01171"/>
    </source>
</evidence>
<evidence type="ECO:0000256" key="6">
    <source>
        <dbReference type="ARBA" id="ARBA00048539"/>
    </source>
</evidence>
<dbReference type="EC" id="6.3.4.19" evidence="7"/>
<evidence type="ECO:0000256" key="3">
    <source>
        <dbReference type="ARBA" id="ARBA00022694"/>
    </source>
</evidence>
<dbReference type="CDD" id="cd01992">
    <property type="entry name" value="TilS_N"/>
    <property type="match status" value="1"/>
</dbReference>
<dbReference type="InterPro" id="IPR011063">
    <property type="entry name" value="TilS/TtcA_N"/>
</dbReference>
<dbReference type="Gene3D" id="3.40.50.620">
    <property type="entry name" value="HUPs"/>
    <property type="match status" value="1"/>
</dbReference>
<dbReference type="PANTHER" id="PTHR43033">
    <property type="entry name" value="TRNA(ILE)-LYSIDINE SYNTHASE-RELATED"/>
    <property type="match status" value="1"/>
</dbReference>
<dbReference type="RefSeq" id="WP_100423461.1">
    <property type="nucleotide sequence ID" value="NZ_BOOX01000001.1"/>
</dbReference>
<evidence type="ECO:0000259" key="9">
    <source>
        <dbReference type="Pfam" id="PF09179"/>
    </source>
</evidence>
<evidence type="ECO:0000313" key="11">
    <source>
        <dbReference type="Proteomes" id="UP000231693"/>
    </source>
</evidence>
<dbReference type="InterPro" id="IPR012795">
    <property type="entry name" value="tRNA_Ile_lys_synt_N"/>
</dbReference>
<reference evidence="10 11" key="1">
    <citation type="submission" date="2017-11" db="EMBL/GenBank/DDBJ databases">
        <title>Genomic Encyclopedia of Archaeal and Bacterial Type Strains, Phase II (KMG-II): From Individual Species to Whole Genera.</title>
        <authorList>
            <person name="Goeker M."/>
        </authorList>
    </citation>
    <scope>NUCLEOTIDE SEQUENCE [LARGE SCALE GENOMIC DNA]</scope>
    <source>
        <strain evidence="10 11">DSM 25478</strain>
    </source>
</reference>
<accession>A0A2M9CEG7</accession>
<sequence length="389" mass="38284">MAGPHPAEAAARAAVRDALADLAPGADPTLPRGTVAAAAPLVLVACSGGADSLALAAAAGFAAPRLGLRAGAVVVDHGLQPGSDAVAARAAAQCRALGLDPVEVRAVEVAGARAGGPEAAARTARYAALDAAAQEHDAVAVLLGHTLDDQAESVLLGLARGSGARSLAGIAPVRGRLRRPLLGMRRAETEAVCAARGLDPWHDPTNGPGTTGLPRRSRVRHEVLPVLAAVLGPDVVLSLARTADLLRDDADLLDHLAADLLDQARRAASDVTTGATTGAATGAAAGGAAGADVTSATSSAVDGAVVLDAAALAGAPPALRRRALRAAALAAGSPPGSLFAVHVDALDALVLRWRGQGPVDLPGGRQGARACGTLVLGPRPPGSAPASRP</sequence>
<dbReference type="SUPFAM" id="SSF52402">
    <property type="entry name" value="Adenine nucleotide alpha hydrolases-like"/>
    <property type="match status" value="1"/>
</dbReference>
<proteinExistence type="inferred from homology"/>
<dbReference type="InterPro" id="IPR012094">
    <property type="entry name" value="tRNA_Ile_lys_synt"/>
</dbReference>
<evidence type="ECO:0000313" key="10">
    <source>
        <dbReference type="EMBL" id="PJJ70245.1"/>
    </source>
</evidence>
<dbReference type="Proteomes" id="UP000231693">
    <property type="component" value="Unassembled WGS sequence"/>
</dbReference>
<protein>
    <recommendedName>
        <fullName evidence="7">tRNA(Ile)-lysidine synthase</fullName>
        <ecNumber evidence="7">6.3.4.19</ecNumber>
    </recommendedName>
    <alternativeName>
        <fullName evidence="7">tRNA(Ile)-2-lysyl-cytidine synthase</fullName>
    </alternativeName>
    <alternativeName>
        <fullName evidence="7">tRNA(Ile)-lysidine synthetase</fullName>
    </alternativeName>
</protein>
<organism evidence="10 11">
    <name type="scientific">Sediminihabitans luteus</name>
    <dbReference type="NCBI Taxonomy" id="1138585"/>
    <lineage>
        <taxon>Bacteria</taxon>
        <taxon>Bacillati</taxon>
        <taxon>Actinomycetota</taxon>
        <taxon>Actinomycetes</taxon>
        <taxon>Micrococcales</taxon>
        <taxon>Cellulomonadaceae</taxon>
        <taxon>Sediminihabitans</taxon>
    </lineage>
</organism>
<dbReference type="OrthoDB" id="5244702at2"/>
<comment type="similarity">
    <text evidence="7">Belongs to the tRNA(Ile)-lysidine synthase family.</text>
</comment>
<dbReference type="GO" id="GO:0032267">
    <property type="term" value="F:tRNA(Ile)-lysidine synthase activity"/>
    <property type="evidence" value="ECO:0007669"/>
    <property type="project" value="UniProtKB-EC"/>
</dbReference>
<dbReference type="GO" id="GO:0006400">
    <property type="term" value="P:tRNA modification"/>
    <property type="evidence" value="ECO:0007669"/>
    <property type="project" value="UniProtKB-UniRule"/>
</dbReference>
<evidence type="ECO:0000256" key="5">
    <source>
        <dbReference type="ARBA" id="ARBA00022840"/>
    </source>
</evidence>
<evidence type="ECO:0000256" key="2">
    <source>
        <dbReference type="ARBA" id="ARBA00022598"/>
    </source>
</evidence>
<dbReference type="SUPFAM" id="SSF82829">
    <property type="entry name" value="MesJ substrate recognition domain-like"/>
    <property type="match status" value="1"/>
</dbReference>